<feature type="transmembrane region" description="Helical" evidence="2">
    <location>
        <begin position="12"/>
        <end position="35"/>
    </location>
</feature>
<dbReference type="Proteomes" id="UP001144280">
    <property type="component" value="Unassembled WGS sequence"/>
</dbReference>
<dbReference type="InterPro" id="IPR029050">
    <property type="entry name" value="Immunoprotect_excell_Ig-like"/>
</dbReference>
<keyword evidence="5" id="KW-1185">Reference proteome</keyword>
<dbReference type="RefSeq" id="WP_281893775.1">
    <property type="nucleotide sequence ID" value="NZ_BSDI01000007.1"/>
</dbReference>
<evidence type="ECO:0000313" key="5">
    <source>
        <dbReference type="Proteomes" id="UP001144280"/>
    </source>
</evidence>
<sequence>MSESTTRQNRSSSWLAAAVGLVVPVVLFGCFYTVFDRTGGVGGIEIAPVGAPGEKAEVAVGETLAVTTSKANIEYTVIATAQAKVDDWDRTPTNGIFLLVHLAVRAKKGEVFACGCDFTVVDAGGRVYKQDARIMLGEPHFESPDLAAGQYTDGWIVFDVPESVLAGGRVEVRPGVHFGYRDGQLRGYWRL</sequence>
<dbReference type="PROSITE" id="PS51257">
    <property type="entry name" value="PROKAR_LIPOPROTEIN"/>
    <property type="match status" value="1"/>
</dbReference>
<evidence type="ECO:0000313" key="4">
    <source>
        <dbReference type="EMBL" id="GLH96542.1"/>
    </source>
</evidence>
<dbReference type="Pfam" id="PF11611">
    <property type="entry name" value="DUF4352"/>
    <property type="match status" value="1"/>
</dbReference>
<organism evidence="4 5">
    <name type="scientific">Phytohabitans aurantiacus</name>
    <dbReference type="NCBI Taxonomy" id="3016789"/>
    <lineage>
        <taxon>Bacteria</taxon>
        <taxon>Bacillati</taxon>
        <taxon>Actinomycetota</taxon>
        <taxon>Actinomycetes</taxon>
        <taxon>Micromonosporales</taxon>
        <taxon>Micromonosporaceae</taxon>
    </lineage>
</organism>
<dbReference type="Gene3D" id="2.60.40.1240">
    <property type="match status" value="1"/>
</dbReference>
<protein>
    <recommendedName>
        <fullName evidence="3">DUF4352 domain-containing protein</fullName>
    </recommendedName>
</protein>
<keyword evidence="2" id="KW-1133">Transmembrane helix</keyword>
<keyword evidence="2" id="KW-0472">Membrane</keyword>
<proteinExistence type="predicted"/>
<evidence type="ECO:0000259" key="3">
    <source>
        <dbReference type="Pfam" id="PF11611"/>
    </source>
</evidence>
<accession>A0ABQ5QQL1</accession>
<reference evidence="4" key="1">
    <citation type="submission" date="2022-12" db="EMBL/GenBank/DDBJ databases">
        <title>New Phytohabitans aurantiacus sp. RD004123 nov., an actinomycete isolated from soil.</title>
        <authorList>
            <person name="Triningsih D.W."/>
            <person name="Harunari E."/>
            <person name="Igarashi Y."/>
        </authorList>
    </citation>
    <scope>NUCLEOTIDE SEQUENCE</scope>
    <source>
        <strain evidence="4">RD004123</strain>
    </source>
</reference>
<keyword evidence="2" id="KW-0812">Transmembrane</keyword>
<keyword evidence="1" id="KW-0732">Signal</keyword>
<dbReference type="InterPro" id="IPR029051">
    <property type="entry name" value="DUF4352"/>
</dbReference>
<comment type="caution">
    <text evidence="4">The sequence shown here is derived from an EMBL/GenBank/DDBJ whole genome shotgun (WGS) entry which is preliminary data.</text>
</comment>
<gene>
    <name evidence="4" type="ORF">Pa4123_18160</name>
</gene>
<feature type="domain" description="DUF4352" evidence="3">
    <location>
        <begin position="69"/>
        <end position="175"/>
    </location>
</feature>
<dbReference type="EMBL" id="BSDI01000007">
    <property type="protein sequence ID" value="GLH96542.1"/>
    <property type="molecule type" value="Genomic_DNA"/>
</dbReference>
<name>A0ABQ5QQL1_9ACTN</name>
<evidence type="ECO:0000256" key="1">
    <source>
        <dbReference type="ARBA" id="ARBA00022729"/>
    </source>
</evidence>
<evidence type="ECO:0000256" key="2">
    <source>
        <dbReference type="SAM" id="Phobius"/>
    </source>
</evidence>